<dbReference type="KEGG" id="nfl:COO91_09791"/>
<organism evidence="1 2">
    <name type="scientific">Nostoc flagelliforme CCNUN1</name>
    <dbReference type="NCBI Taxonomy" id="2038116"/>
    <lineage>
        <taxon>Bacteria</taxon>
        <taxon>Bacillati</taxon>
        <taxon>Cyanobacteriota</taxon>
        <taxon>Cyanophyceae</taxon>
        <taxon>Nostocales</taxon>
        <taxon>Nostocaceae</taxon>
        <taxon>Nostoc</taxon>
    </lineage>
</organism>
<dbReference type="Proteomes" id="UP000232003">
    <property type="component" value="Plasmid pNFSY06"/>
</dbReference>
<geneLocation type="plasmid" evidence="2">
    <name>pnfsy06</name>
</geneLocation>
<keyword evidence="2" id="KW-1185">Reference proteome</keyword>
<evidence type="ECO:0000313" key="1">
    <source>
        <dbReference type="EMBL" id="AUB43610.1"/>
    </source>
</evidence>
<gene>
    <name evidence="1" type="ORF">COO91_09791</name>
</gene>
<evidence type="ECO:0000313" key="2">
    <source>
        <dbReference type="Proteomes" id="UP000232003"/>
    </source>
</evidence>
<accession>A0A2K8T7I3</accession>
<dbReference type="AlphaFoldDB" id="A0A2K8T7I3"/>
<name>A0A2K8T7I3_9NOSO</name>
<protein>
    <submittedName>
        <fullName evidence="1">Transposase</fullName>
    </submittedName>
</protein>
<sequence>MNNLQSILSHINDTLQELPDCQHLEGFVSEFYSIWLKLGNFVQQSLLQSLIEQKEAEYDHPRTKREKRYYTPLGEMVLVRRAYVTRDGIKVKVDEELGLPKDKWLPLERYLTNNQSRIDYRSYLKAGLMIGSGVVESSNRRVVTQRLKQAGMHWSFFGAEGVMAIRFG</sequence>
<dbReference type="EMBL" id="CP024791">
    <property type="protein sequence ID" value="AUB43610.1"/>
    <property type="molecule type" value="Genomic_DNA"/>
</dbReference>
<keyword evidence="1" id="KW-0614">Plasmid</keyword>
<reference evidence="1 2" key="1">
    <citation type="submission" date="2017-11" db="EMBL/GenBank/DDBJ databases">
        <title>Complete genome of a free-living desiccation-tolerant cyanobacterium and its photosynthetic adaptation to extreme terrestrial habitat.</title>
        <authorList>
            <person name="Shang J."/>
        </authorList>
    </citation>
    <scope>NUCLEOTIDE SEQUENCE [LARGE SCALE GENOMIC DNA]</scope>
    <source>
        <strain evidence="1 2">CCNUN1</strain>
        <plasmid evidence="2">pnfsy06</plasmid>
    </source>
</reference>
<proteinExistence type="predicted"/>